<evidence type="ECO:0000313" key="5">
    <source>
        <dbReference type="Proteomes" id="UP000621540"/>
    </source>
</evidence>
<feature type="compositionally biased region" description="Basic and acidic residues" evidence="1">
    <location>
        <begin position="1"/>
        <end position="21"/>
    </location>
</feature>
<organism evidence="4 5">
    <name type="scientific">Roseburia yibonii</name>
    <dbReference type="NCBI Taxonomy" id="2763063"/>
    <lineage>
        <taxon>Bacteria</taxon>
        <taxon>Bacillati</taxon>
        <taxon>Bacillota</taxon>
        <taxon>Clostridia</taxon>
        <taxon>Lachnospirales</taxon>
        <taxon>Lachnospiraceae</taxon>
        <taxon>Roseburia</taxon>
    </lineage>
</organism>
<feature type="domain" description="SH3b" evidence="3">
    <location>
        <begin position="313"/>
        <end position="377"/>
    </location>
</feature>
<reference evidence="4 5" key="1">
    <citation type="submission" date="2020-08" db="EMBL/GenBank/DDBJ databases">
        <title>Genome public.</title>
        <authorList>
            <person name="Liu C."/>
            <person name="Sun Q."/>
        </authorList>
    </citation>
    <scope>NUCLEOTIDE SEQUENCE [LARGE SCALE GENOMIC DNA]</scope>
    <source>
        <strain evidence="4 5">BX0805</strain>
    </source>
</reference>
<dbReference type="InterPro" id="IPR052354">
    <property type="entry name" value="Cell_Wall_Dynamics_Protein"/>
</dbReference>
<sequence length="450" mass="48198">MSSEDNKKNENKSVLKKENSPKKSQKNSTEAVLNFIQANLKYIAGAAVLVILIVVLLVYTGKQGGNSGSNAADTTEISGAEGTYEVDSNEEINTLITNYFNAYANGDTDTIATLATPLSDLEKSYISMYSQYVEAYQSIRCYTKQGLDDKSYLVSVYLEMKFAGVDTVAPGLSFFYVQTNDDGSLYINNAYSYFNLNMLENNPDAAYPLDDNVKKLIDKFEKQDDVVALLADVQSKYETALSADANLATMANTTLADAYNAWAATINSSAPAAEADTTAQAETPATEAPAAEPVPEAETPVAETPADTSGVTAANDTVYALDTVNIRSEANESGSVVGRATVGTSFTRTGTTADGWSQVEYNGTTAYIKSDYLTTDASQTSGQSQNTAAAGESVRLSDTTNIRSSMSETADRVGVAYSGETVKVIESYAEGWSKVEWNGKTGYIKTDLLQ</sequence>
<dbReference type="PANTHER" id="PTHR34408:SF1">
    <property type="entry name" value="GLYCOSYL HYDROLASE FAMILY 19 DOMAIN-CONTAINING PROTEIN HI_1415"/>
    <property type="match status" value="1"/>
</dbReference>
<feature type="compositionally biased region" description="Low complexity" evidence="1">
    <location>
        <begin position="273"/>
        <end position="308"/>
    </location>
</feature>
<gene>
    <name evidence="4" type="ORF">H8Z76_04835</name>
</gene>
<evidence type="ECO:0000259" key="3">
    <source>
        <dbReference type="PROSITE" id="PS51781"/>
    </source>
</evidence>
<protein>
    <submittedName>
        <fullName evidence="4">SH3 domain-containing protein</fullName>
    </submittedName>
</protein>
<dbReference type="Pfam" id="PF08239">
    <property type="entry name" value="SH3_3"/>
    <property type="match status" value="2"/>
</dbReference>
<dbReference type="RefSeq" id="WP_186981809.1">
    <property type="nucleotide sequence ID" value="NZ_JACOQH010000002.1"/>
</dbReference>
<feature type="domain" description="SH3b" evidence="3">
    <location>
        <begin position="389"/>
        <end position="450"/>
    </location>
</feature>
<dbReference type="SMART" id="SM00287">
    <property type="entry name" value="SH3b"/>
    <property type="match status" value="2"/>
</dbReference>
<keyword evidence="2" id="KW-0812">Transmembrane</keyword>
<accession>A0ABR7I8U7</accession>
<evidence type="ECO:0000256" key="1">
    <source>
        <dbReference type="SAM" id="MobiDB-lite"/>
    </source>
</evidence>
<keyword evidence="2" id="KW-1133">Transmembrane helix</keyword>
<feature type="compositionally biased region" description="Polar residues" evidence="1">
    <location>
        <begin position="377"/>
        <end position="388"/>
    </location>
</feature>
<dbReference type="InterPro" id="IPR003646">
    <property type="entry name" value="SH3-like_bac-type"/>
</dbReference>
<proteinExistence type="predicted"/>
<feature type="transmembrane region" description="Helical" evidence="2">
    <location>
        <begin position="42"/>
        <end position="59"/>
    </location>
</feature>
<feature type="region of interest" description="Disordered" evidence="1">
    <location>
        <begin position="377"/>
        <end position="396"/>
    </location>
</feature>
<evidence type="ECO:0000256" key="2">
    <source>
        <dbReference type="SAM" id="Phobius"/>
    </source>
</evidence>
<dbReference type="Gene3D" id="2.30.30.40">
    <property type="entry name" value="SH3 Domains"/>
    <property type="match status" value="2"/>
</dbReference>
<dbReference type="PROSITE" id="PS51781">
    <property type="entry name" value="SH3B"/>
    <property type="match status" value="2"/>
</dbReference>
<dbReference type="EMBL" id="JACOQH010000002">
    <property type="protein sequence ID" value="MBC5753363.1"/>
    <property type="molecule type" value="Genomic_DNA"/>
</dbReference>
<dbReference type="Proteomes" id="UP000621540">
    <property type="component" value="Unassembled WGS sequence"/>
</dbReference>
<evidence type="ECO:0000313" key="4">
    <source>
        <dbReference type="EMBL" id="MBC5753363.1"/>
    </source>
</evidence>
<keyword evidence="2" id="KW-0472">Membrane</keyword>
<keyword evidence="5" id="KW-1185">Reference proteome</keyword>
<feature type="region of interest" description="Disordered" evidence="1">
    <location>
        <begin position="273"/>
        <end position="314"/>
    </location>
</feature>
<dbReference type="PANTHER" id="PTHR34408">
    <property type="entry name" value="FAMILY PROTEIN, PUTATIVE-RELATED"/>
    <property type="match status" value="1"/>
</dbReference>
<name>A0ABR7I8U7_9FIRM</name>
<comment type="caution">
    <text evidence="4">The sequence shown here is derived from an EMBL/GenBank/DDBJ whole genome shotgun (WGS) entry which is preliminary data.</text>
</comment>
<feature type="region of interest" description="Disordered" evidence="1">
    <location>
        <begin position="1"/>
        <end position="28"/>
    </location>
</feature>